<gene>
    <name evidence="2" type="ORF">SAMN05444276_102103</name>
</gene>
<proteinExistence type="predicted"/>
<feature type="domain" description="Dienelactone hydrolase" evidence="1">
    <location>
        <begin position="194"/>
        <end position="288"/>
    </location>
</feature>
<dbReference type="Gene3D" id="3.40.50.1820">
    <property type="entry name" value="alpha/beta hydrolase"/>
    <property type="match status" value="1"/>
</dbReference>
<dbReference type="GO" id="GO:0016787">
    <property type="term" value="F:hydrolase activity"/>
    <property type="evidence" value="ECO:0007669"/>
    <property type="project" value="UniProtKB-KW"/>
</dbReference>
<dbReference type="InterPro" id="IPR029058">
    <property type="entry name" value="AB_hydrolase_fold"/>
</dbReference>
<dbReference type="Proteomes" id="UP000182944">
    <property type="component" value="Unassembled WGS sequence"/>
</dbReference>
<dbReference type="EMBL" id="FNNA01000002">
    <property type="protein sequence ID" value="SDW78063.1"/>
    <property type="molecule type" value="Genomic_DNA"/>
</dbReference>
<sequence>MKEPTQDRRRPGRARRLVALLGAALVLLVVLAGTNTLRNKAGIAITDNTPAERRALLEPFWRLVGTDAAPPPPVEGAAALLMSGCDGPHDNMDYWGAVLAGAGRPALVVDSHGPRGLGEFDLWRLVCAGQILPGAERAGDVAVALAATRAARVTLLGASHGGWTVMELMAQLATGEVPPGLTAWPAPPADLARRIDRVVLLYPYCGALNGAAAGDWSAAPPILMVLGSEDRVISTPDCQAMAEALRRRGADIRVIELPGIDHGFDQAERSPLSPLRLVPEARAATRRAVLGFLDAGNRR</sequence>
<protein>
    <submittedName>
        <fullName evidence="2">Dienelactone hydrolase</fullName>
    </submittedName>
</protein>
<dbReference type="Pfam" id="PF01738">
    <property type="entry name" value="DLH"/>
    <property type="match status" value="1"/>
</dbReference>
<dbReference type="AlphaFoldDB" id="A0A1H2WBK5"/>
<organism evidence="2 3">
    <name type="scientific">Paracoccus sanguinis</name>
    <dbReference type="NCBI Taxonomy" id="1545044"/>
    <lineage>
        <taxon>Bacteria</taxon>
        <taxon>Pseudomonadati</taxon>
        <taxon>Pseudomonadota</taxon>
        <taxon>Alphaproteobacteria</taxon>
        <taxon>Rhodobacterales</taxon>
        <taxon>Paracoccaceae</taxon>
        <taxon>Paracoccus</taxon>
    </lineage>
</organism>
<keyword evidence="3" id="KW-1185">Reference proteome</keyword>
<evidence type="ECO:0000313" key="3">
    <source>
        <dbReference type="Proteomes" id="UP000182944"/>
    </source>
</evidence>
<dbReference type="RefSeq" id="WP_052176430.1">
    <property type="nucleotide sequence ID" value="NZ_FNNA01000002.1"/>
</dbReference>
<keyword evidence="2" id="KW-0378">Hydrolase</keyword>
<evidence type="ECO:0000259" key="1">
    <source>
        <dbReference type="Pfam" id="PF01738"/>
    </source>
</evidence>
<dbReference type="InterPro" id="IPR002925">
    <property type="entry name" value="Dienelactn_hydro"/>
</dbReference>
<name>A0A1H2WBK5_9RHOB</name>
<dbReference type="SUPFAM" id="SSF53474">
    <property type="entry name" value="alpha/beta-Hydrolases"/>
    <property type="match status" value="1"/>
</dbReference>
<accession>A0A1H2WBK5</accession>
<evidence type="ECO:0000313" key="2">
    <source>
        <dbReference type="EMBL" id="SDW78063.1"/>
    </source>
</evidence>
<reference evidence="3" key="1">
    <citation type="submission" date="2016-10" db="EMBL/GenBank/DDBJ databases">
        <authorList>
            <person name="Varghese N."/>
            <person name="Submissions S."/>
        </authorList>
    </citation>
    <scope>NUCLEOTIDE SEQUENCE [LARGE SCALE GENOMIC DNA]</scope>
    <source>
        <strain evidence="3">DSM 29303</strain>
    </source>
</reference>
<dbReference type="OrthoDB" id="3647650at2"/>
<dbReference type="STRING" id="1545044.SAMN05444276_102103"/>